<proteinExistence type="predicted"/>
<protein>
    <submittedName>
        <fullName evidence="2">Cold shock protein CspV</fullName>
    </submittedName>
</protein>
<dbReference type="Proteomes" id="UP000048908">
    <property type="component" value="Unassembled WGS sequence"/>
</dbReference>
<dbReference type="InterPro" id="IPR011129">
    <property type="entry name" value="CSD"/>
</dbReference>
<dbReference type="InterPro" id="IPR012340">
    <property type="entry name" value="NA-bd_OB-fold"/>
</dbReference>
<dbReference type="RefSeq" id="WP_082430021.1">
    <property type="nucleotide sequence ID" value="NZ_CANMUL010000002.1"/>
</dbReference>
<dbReference type="CDD" id="cd04458">
    <property type="entry name" value="CSP_CDS"/>
    <property type="match status" value="2"/>
</dbReference>
<feature type="domain" description="Cold-shock" evidence="1">
    <location>
        <begin position="26"/>
        <end position="90"/>
    </location>
</feature>
<dbReference type="PRINTS" id="PR00050">
    <property type="entry name" value="COLDSHOCK"/>
</dbReference>
<evidence type="ECO:0000313" key="3">
    <source>
        <dbReference type="Proteomes" id="UP000048908"/>
    </source>
</evidence>
<reference evidence="2 3" key="1">
    <citation type="submission" date="2015-07" db="EMBL/GenBank/DDBJ databases">
        <authorList>
            <person name="Noorani M."/>
        </authorList>
    </citation>
    <scope>NUCLEOTIDE SEQUENCE [LARGE SCALE GENOMIC DNA]</scope>
    <source>
        <strain evidence="2 3">CECT 5088</strain>
    </source>
</reference>
<dbReference type="OrthoDB" id="9791685at2"/>
<evidence type="ECO:0000259" key="1">
    <source>
        <dbReference type="SMART" id="SM00357"/>
    </source>
</evidence>
<dbReference type="GO" id="GO:0003676">
    <property type="term" value="F:nucleic acid binding"/>
    <property type="evidence" value="ECO:0007669"/>
    <property type="project" value="InterPro"/>
</dbReference>
<dbReference type="InterPro" id="IPR002059">
    <property type="entry name" value="CSP_DNA-bd"/>
</dbReference>
<feature type="domain" description="Cold-shock" evidence="1">
    <location>
        <begin position="116"/>
        <end position="180"/>
    </location>
</feature>
<dbReference type="InterPro" id="IPR050181">
    <property type="entry name" value="Cold_shock_domain"/>
</dbReference>
<name>A0A0M6XVS8_9RHOB</name>
<dbReference type="SMART" id="SM00357">
    <property type="entry name" value="CSP"/>
    <property type="match status" value="2"/>
</dbReference>
<sequence length="185" mass="19948">MPSSNETPPIVPAAECTTADGGDPVIGQVKWFDPARGYGFVVAEGVEGDILLHGNVLRDYGQGSVADGSTIHLICQMGERGRQAVKVLSVDVPEGPAGDTAFDELSPIPDDLPYLPARVRWFDKSRGFGFANVFGDPVDVFVHVDTLRRFGLADLTTGEAICLRALDSARGRLAVEVRRWEFYAG</sequence>
<dbReference type="Pfam" id="PF00313">
    <property type="entry name" value="CSD"/>
    <property type="match status" value="2"/>
</dbReference>
<dbReference type="SUPFAM" id="SSF50249">
    <property type="entry name" value="Nucleic acid-binding proteins"/>
    <property type="match status" value="2"/>
</dbReference>
<dbReference type="EMBL" id="CXPG01000021">
    <property type="protein sequence ID" value="CTQ34044.1"/>
    <property type="molecule type" value="Genomic_DNA"/>
</dbReference>
<dbReference type="STRING" id="282197.SAMN04488517_103303"/>
<organism evidence="2 3">
    <name type="scientific">Jannaschia rubra</name>
    <dbReference type="NCBI Taxonomy" id="282197"/>
    <lineage>
        <taxon>Bacteria</taxon>
        <taxon>Pseudomonadati</taxon>
        <taxon>Pseudomonadota</taxon>
        <taxon>Alphaproteobacteria</taxon>
        <taxon>Rhodobacterales</taxon>
        <taxon>Roseobacteraceae</taxon>
        <taxon>Jannaschia</taxon>
    </lineage>
</organism>
<dbReference type="Gene3D" id="2.40.50.140">
    <property type="entry name" value="Nucleic acid-binding proteins"/>
    <property type="match status" value="2"/>
</dbReference>
<dbReference type="PANTHER" id="PTHR11544">
    <property type="entry name" value="COLD SHOCK DOMAIN CONTAINING PROTEINS"/>
    <property type="match status" value="1"/>
</dbReference>
<dbReference type="AlphaFoldDB" id="A0A0M6XVS8"/>
<evidence type="ECO:0000313" key="2">
    <source>
        <dbReference type="EMBL" id="CTQ34044.1"/>
    </source>
</evidence>
<dbReference type="GO" id="GO:0005829">
    <property type="term" value="C:cytosol"/>
    <property type="evidence" value="ECO:0007669"/>
    <property type="project" value="UniProtKB-ARBA"/>
</dbReference>
<keyword evidence="3" id="KW-1185">Reference proteome</keyword>
<gene>
    <name evidence="2" type="primary">cspV</name>
    <name evidence="2" type="ORF">JAN5088_02835</name>
</gene>
<accession>A0A0M6XVS8</accession>